<feature type="binding site" evidence="2">
    <location>
        <position position="72"/>
    </location>
    <ligand>
        <name>Cu cation</name>
        <dbReference type="ChEBI" id="CHEBI:23378"/>
    </ligand>
</feature>
<sequence>MSKKLWIYVGFFVLLLAVFYLALFWGTDLWRKKLPVMNDVKEFAFVNQLGDTITNQQVTGKVQVVEFFFTTCTGICPKMNTNMKDIVKNFVAEEDFMVLSHTVDPDKDSVTRLKHYADSMKIDPTKWMLLTGTKVKLYEAARKSYLLDDQKNGLDPIADQFIHTQLFALVDKSGRVRGIYDGLDKKELVKLNDDIALILKERYDGPRFVNGIFQNNPN</sequence>
<dbReference type="OrthoDB" id="9811998at2"/>
<dbReference type="RefSeq" id="WP_129130566.1">
    <property type="nucleotide sequence ID" value="NZ_SDHW01000002.1"/>
</dbReference>
<evidence type="ECO:0000256" key="3">
    <source>
        <dbReference type="PIRSR" id="PIRSR603782-2"/>
    </source>
</evidence>
<dbReference type="EMBL" id="SDHW01000002">
    <property type="protein sequence ID" value="RXK60605.1"/>
    <property type="molecule type" value="Genomic_DNA"/>
</dbReference>
<keyword evidence="4" id="KW-1133">Transmembrane helix</keyword>
<dbReference type="InterPro" id="IPR003782">
    <property type="entry name" value="SCO1/SenC"/>
</dbReference>
<accession>A0A4V1M7M6</accession>
<dbReference type="CDD" id="cd02968">
    <property type="entry name" value="SCO"/>
    <property type="match status" value="1"/>
</dbReference>
<evidence type="ECO:0000256" key="4">
    <source>
        <dbReference type="SAM" id="Phobius"/>
    </source>
</evidence>
<keyword evidence="2" id="KW-0479">Metal-binding</keyword>
<dbReference type="GO" id="GO:0046872">
    <property type="term" value="F:metal ion binding"/>
    <property type="evidence" value="ECO:0007669"/>
    <property type="project" value="UniProtKB-KW"/>
</dbReference>
<keyword evidence="4" id="KW-0812">Transmembrane</keyword>
<dbReference type="AlphaFoldDB" id="A0A4V1M7M6"/>
<dbReference type="InterPro" id="IPR036249">
    <property type="entry name" value="Thioredoxin-like_sf"/>
</dbReference>
<evidence type="ECO:0000313" key="6">
    <source>
        <dbReference type="Proteomes" id="UP000290204"/>
    </source>
</evidence>
<protein>
    <submittedName>
        <fullName evidence="5">SCO family protein</fullName>
    </submittedName>
</protein>
<feature type="binding site" evidence="2">
    <location>
        <position position="163"/>
    </location>
    <ligand>
        <name>Cu cation</name>
        <dbReference type="ChEBI" id="CHEBI:23378"/>
    </ligand>
</feature>
<comment type="similarity">
    <text evidence="1">Belongs to the SCO1/2 family.</text>
</comment>
<feature type="binding site" evidence="2">
    <location>
        <position position="76"/>
    </location>
    <ligand>
        <name>Cu cation</name>
        <dbReference type="ChEBI" id="CHEBI:23378"/>
    </ligand>
</feature>
<keyword evidence="2" id="KW-0186">Copper</keyword>
<keyword evidence="3" id="KW-1015">Disulfide bond</keyword>
<keyword evidence="6" id="KW-1185">Reference proteome</keyword>
<comment type="caution">
    <text evidence="5">The sequence shown here is derived from an EMBL/GenBank/DDBJ whole genome shotgun (WGS) entry which is preliminary data.</text>
</comment>
<evidence type="ECO:0000256" key="2">
    <source>
        <dbReference type="PIRSR" id="PIRSR603782-1"/>
    </source>
</evidence>
<dbReference type="PANTHER" id="PTHR12151">
    <property type="entry name" value="ELECTRON TRANSPORT PROTIN SCO1/SENC FAMILY MEMBER"/>
    <property type="match status" value="1"/>
</dbReference>
<evidence type="ECO:0000256" key="1">
    <source>
        <dbReference type="ARBA" id="ARBA00010996"/>
    </source>
</evidence>
<dbReference type="SUPFAM" id="SSF52833">
    <property type="entry name" value="Thioredoxin-like"/>
    <property type="match status" value="1"/>
</dbReference>
<feature type="transmembrane region" description="Helical" evidence="4">
    <location>
        <begin position="6"/>
        <end position="25"/>
    </location>
</feature>
<dbReference type="Proteomes" id="UP000290204">
    <property type="component" value="Unassembled WGS sequence"/>
</dbReference>
<organism evidence="5 6">
    <name type="scientific">Lacibacter luteus</name>
    <dbReference type="NCBI Taxonomy" id="2508719"/>
    <lineage>
        <taxon>Bacteria</taxon>
        <taxon>Pseudomonadati</taxon>
        <taxon>Bacteroidota</taxon>
        <taxon>Chitinophagia</taxon>
        <taxon>Chitinophagales</taxon>
        <taxon>Chitinophagaceae</taxon>
        <taxon>Lacibacter</taxon>
    </lineage>
</organism>
<dbReference type="Gene3D" id="3.40.30.10">
    <property type="entry name" value="Glutaredoxin"/>
    <property type="match status" value="1"/>
</dbReference>
<keyword evidence="4" id="KW-0472">Membrane</keyword>
<name>A0A4V1M7M6_9BACT</name>
<gene>
    <name evidence="5" type="ORF">ESA94_09075</name>
</gene>
<dbReference type="Pfam" id="PF02630">
    <property type="entry name" value="SCO1-SenC"/>
    <property type="match status" value="1"/>
</dbReference>
<dbReference type="PANTHER" id="PTHR12151:SF25">
    <property type="entry name" value="LINALOOL DEHYDRATASE_ISOMERASE DOMAIN-CONTAINING PROTEIN"/>
    <property type="match status" value="1"/>
</dbReference>
<feature type="disulfide bond" description="Redox-active" evidence="3">
    <location>
        <begin position="72"/>
        <end position="76"/>
    </location>
</feature>
<evidence type="ECO:0000313" key="5">
    <source>
        <dbReference type="EMBL" id="RXK60605.1"/>
    </source>
</evidence>
<reference evidence="5 6" key="1">
    <citation type="submission" date="2019-01" db="EMBL/GenBank/DDBJ databases">
        <title>Lacibacter sp. strain TTM-7.</title>
        <authorList>
            <person name="Chen W.-M."/>
        </authorList>
    </citation>
    <scope>NUCLEOTIDE SEQUENCE [LARGE SCALE GENOMIC DNA]</scope>
    <source>
        <strain evidence="5 6">TTM-7</strain>
    </source>
</reference>
<proteinExistence type="inferred from homology"/>